<dbReference type="STRING" id="243090.RB7136"/>
<dbReference type="KEGG" id="rba:RB7136"/>
<dbReference type="InParanoid" id="Q7UP61"/>
<dbReference type="AlphaFoldDB" id="Q7UP61"/>
<dbReference type="EnsemblBacteria" id="CAD75201">
    <property type="protein sequence ID" value="CAD75201"/>
    <property type="gene ID" value="RB7136"/>
</dbReference>
<evidence type="ECO:0000313" key="2">
    <source>
        <dbReference type="Proteomes" id="UP000001025"/>
    </source>
</evidence>
<organism evidence="1 2">
    <name type="scientific">Rhodopirellula baltica (strain DSM 10527 / NCIMB 13988 / SH1)</name>
    <dbReference type="NCBI Taxonomy" id="243090"/>
    <lineage>
        <taxon>Bacteria</taxon>
        <taxon>Pseudomonadati</taxon>
        <taxon>Planctomycetota</taxon>
        <taxon>Planctomycetia</taxon>
        <taxon>Pirellulales</taxon>
        <taxon>Pirellulaceae</taxon>
        <taxon>Rhodopirellula</taxon>
    </lineage>
</organism>
<proteinExistence type="predicted"/>
<sequence>MRRTDSVVDSCSDIAAKTNPWLKDVEHLASDRLASHCWFNGRANIVFIDRVNVADQSNCAAKSNFAGC</sequence>
<protein>
    <submittedName>
        <fullName evidence="1">Uncharacterized protein</fullName>
    </submittedName>
</protein>
<gene>
    <name evidence="1" type="ordered locus">RB7136</name>
</gene>
<reference evidence="1 2" key="1">
    <citation type="journal article" date="2003" name="Proc. Natl. Acad. Sci. U.S.A.">
        <title>Complete genome sequence of the marine planctomycete Pirellula sp. strain 1.</title>
        <authorList>
            <person name="Gloeckner F.O."/>
            <person name="Kube M."/>
            <person name="Bauer M."/>
            <person name="Teeling H."/>
            <person name="Lombardot T."/>
            <person name="Ludwig W."/>
            <person name="Gade D."/>
            <person name="Beck A."/>
            <person name="Borzym K."/>
            <person name="Heitmann K."/>
            <person name="Rabus R."/>
            <person name="Schlesner H."/>
            <person name="Amann R."/>
            <person name="Reinhardt R."/>
        </authorList>
    </citation>
    <scope>NUCLEOTIDE SEQUENCE [LARGE SCALE GENOMIC DNA]</scope>
    <source>
        <strain evidence="2">DSM 10527 / NCIMB 13988 / SH1</strain>
    </source>
</reference>
<accession>Q7UP61</accession>
<keyword evidence="2" id="KW-1185">Reference proteome</keyword>
<dbReference type="HOGENOM" id="CLU_2791200_0_0_0"/>
<evidence type="ECO:0000313" key="1">
    <source>
        <dbReference type="EMBL" id="CAD75201.1"/>
    </source>
</evidence>
<dbReference type="EMBL" id="BX294145">
    <property type="protein sequence ID" value="CAD75201.1"/>
    <property type="molecule type" value="Genomic_DNA"/>
</dbReference>
<name>Q7UP61_RHOBA</name>
<dbReference type="Proteomes" id="UP000001025">
    <property type="component" value="Chromosome"/>
</dbReference>